<dbReference type="InterPro" id="IPR012675">
    <property type="entry name" value="Beta-grasp_dom_sf"/>
</dbReference>
<comment type="caution">
    <text evidence="3">The sequence shown here is derived from an EMBL/GenBank/DDBJ whole genome shotgun (WGS) entry which is preliminary data.</text>
</comment>
<protein>
    <submittedName>
        <fullName evidence="3">2Fe-2S iron-sulfur cluster binding domain-containing protein</fullName>
    </submittedName>
</protein>
<name>A0A5R9IRF9_9GAMM</name>
<dbReference type="Proteomes" id="UP000307790">
    <property type="component" value="Unassembled WGS sequence"/>
</dbReference>
<dbReference type="AlphaFoldDB" id="A0A5R9IRF9"/>
<dbReference type="PROSITE" id="PS51085">
    <property type="entry name" value="2FE2S_FER_2"/>
    <property type="match status" value="1"/>
</dbReference>
<feature type="domain" description="2Fe-2S ferredoxin-type" evidence="2">
    <location>
        <begin position="3"/>
        <end position="88"/>
    </location>
</feature>
<dbReference type="InterPro" id="IPR006058">
    <property type="entry name" value="2Fe2S_fd_BS"/>
</dbReference>
<evidence type="ECO:0000313" key="3">
    <source>
        <dbReference type="EMBL" id="TLU68110.1"/>
    </source>
</evidence>
<evidence type="ECO:0000256" key="1">
    <source>
        <dbReference type="ARBA" id="ARBA00023075"/>
    </source>
</evidence>
<reference evidence="3 4" key="1">
    <citation type="submission" date="2019-05" db="EMBL/GenBank/DDBJ databases">
        <title>Genome sequences of Thalassotalea litorea 1K03283.</title>
        <authorList>
            <person name="Zhang D."/>
        </authorList>
    </citation>
    <scope>NUCLEOTIDE SEQUENCE [LARGE SCALE GENOMIC DNA]</scope>
    <source>
        <strain evidence="3 4">MCCC 1K03283</strain>
    </source>
</reference>
<keyword evidence="4" id="KW-1185">Reference proteome</keyword>
<proteinExistence type="predicted"/>
<dbReference type="NCBIfam" id="NF007985">
    <property type="entry name" value="PRK10713.1"/>
    <property type="match status" value="1"/>
</dbReference>
<sequence>MGHKVCVNEQIIETQFDDQTHKNLLEFLEHHNIETHFHCRDGFCGACRVDLHQGTVEYTNGEPLAFIRDGEILLCCSVPTTDIKLSCD</sequence>
<dbReference type="RefSeq" id="WP_138318053.1">
    <property type="nucleotide sequence ID" value="NZ_VCBC01000001.1"/>
</dbReference>
<dbReference type="InterPro" id="IPR036010">
    <property type="entry name" value="2Fe-2S_ferredoxin-like_sf"/>
</dbReference>
<dbReference type="OrthoDB" id="9796486at2"/>
<dbReference type="GO" id="GO:0051537">
    <property type="term" value="F:2 iron, 2 sulfur cluster binding"/>
    <property type="evidence" value="ECO:0007669"/>
    <property type="project" value="InterPro"/>
</dbReference>
<keyword evidence="1" id="KW-0830">Ubiquinone</keyword>
<dbReference type="SUPFAM" id="SSF54292">
    <property type="entry name" value="2Fe-2S ferredoxin-like"/>
    <property type="match status" value="1"/>
</dbReference>
<dbReference type="Pfam" id="PF00111">
    <property type="entry name" value="Fer2"/>
    <property type="match status" value="1"/>
</dbReference>
<evidence type="ECO:0000313" key="4">
    <source>
        <dbReference type="Proteomes" id="UP000307790"/>
    </source>
</evidence>
<gene>
    <name evidence="3" type="ORF">FE810_00385</name>
</gene>
<dbReference type="InterPro" id="IPR001041">
    <property type="entry name" value="2Fe-2S_ferredoxin-type"/>
</dbReference>
<evidence type="ECO:0000259" key="2">
    <source>
        <dbReference type="PROSITE" id="PS51085"/>
    </source>
</evidence>
<dbReference type="PROSITE" id="PS00197">
    <property type="entry name" value="2FE2S_FER_1"/>
    <property type="match status" value="1"/>
</dbReference>
<accession>A0A5R9IRF9</accession>
<organism evidence="3 4">
    <name type="scientific">Thalassotalea litorea</name>
    <dbReference type="NCBI Taxonomy" id="2020715"/>
    <lineage>
        <taxon>Bacteria</taxon>
        <taxon>Pseudomonadati</taxon>
        <taxon>Pseudomonadota</taxon>
        <taxon>Gammaproteobacteria</taxon>
        <taxon>Alteromonadales</taxon>
        <taxon>Colwelliaceae</taxon>
        <taxon>Thalassotalea</taxon>
    </lineage>
</organism>
<dbReference type="Gene3D" id="3.10.20.30">
    <property type="match status" value="1"/>
</dbReference>
<dbReference type="EMBL" id="VCBC01000001">
    <property type="protein sequence ID" value="TLU68110.1"/>
    <property type="molecule type" value="Genomic_DNA"/>
</dbReference>
<dbReference type="CDD" id="cd00207">
    <property type="entry name" value="fer2"/>
    <property type="match status" value="1"/>
</dbReference>